<dbReference type="Proteomes" id="UP001428341">
    <property type="component" value="Unassembled WGS sequence"/>
</dbReference>
<reference evidence="1 2" key="1">
    <citation type="submission" date="2024-05" db="EMBL/GenBank/DDBJ databases">
        <title>Haplotype-resolved chromosome-level genome assembly of Huyou (Citrus changshanensis).</title>
        <authorList>
            <person name="Miao C."/>
            <person name="Chen W."/>
            <person name="Wu Y."/>
            <person name="Wang L."/>
            <person name="Zhao S."/>
            <person name="Grierson D."/>
            <person name="Xu C."/>
            <person name="Chen K."/>
        </authorList>
    </citation>
    <scope>NUCLEOTIDE SEQUENCE [LARGE SCALE GENOMIC DNA]</scope>
    <source>
        <strain evidence="1">01-14</strain>
        <tissue evidence="1">Leaf</tissue>
    </source>
</reference>
<dbReference type="AlphaFoldDB" id="A0AAP0MIB3"/>
<keyword evidence="2" id="KW-1185">Reference proteome</keyword>
<gene>
    <name evidence="1" type="ORF">WN944_001995</name>
</gene>
<proteinExistence type="predicted"/>
<evidence type="ECO:0000313" key="1">
    <source>
        <dbReference type="EMBL" id="KAK9209628.1"/>
    </source>
</evidence>
<evidence type="ECO:0000313" key="2">
    <source>
        <dbReference type="Proteomes" id="UP001428341"/>
    </source>
</evidence>
<dbReference type="EMBL" id="JBCGBO010000004">
    <property type="protein sequence ID" value="KAK9209628.1"/>
    <property type="molecule type" value="Genomic_DNA"/>
</dbReference>
<organism evidence="1 2">
    <name type="scientific">Citrus x changshan-huyou</name>
    <dbReference type="NCBI Taxonomy" id="2935761"/>
    <lineage>
        <taxon>Eukaryota</taxon>
        <taxon>Viridiplantae</taxon>
        <taxon>Streptophyta</taxon>
        <taxon>Embryophyta</taxon>
        <taxon>Tracheophyta</taxon>
        <taxon>Spermatophyta</taxon>
        <taxon>Magnoliopsida</taxon>
        <taxon>eudicotyledons</taxon>
        <taxon>Gunneridae</taxon>
        <taxon>Pentapetalae</taxon>
        <taxon>rosids</taxon>
        <taxon>malvids</taxon>
        <taxon>Sapindales</taxon>
        <taxon>Rutaceae</taxon>
        <taxon>Aurantioideae</taxon>
        <taxon>Citrus</taxon>
    </lineage>
</organism>
<protein>
    <submittedName>
        <fullName evidence="1">Uncharacterized protein</fullName>
    </submittedName>
</protein>
<name>A0AAP0MIB3_9ROSI</name>
<sequence length="75" mass="8182">MRRGARSPLSGGEIRGDSHDRYQVRNFCSAKQQLVASGGCACKSRFEGFKRGQNGNKGGILRVGFKSMAVQCLFL</sequence>
<accession>A0AAP0MIB3</accession>
<comment type="caution">
    <text evidence="1">The sequence shown here is derived from an EMBL/GenBank/DDBJ whole genome shotgun (WGS) entry which is preliminary data.</text>
</comment>